<evidence type="ECO:0000256" key="2">
    <source>
        <dbReference type="ARBA" id="ARBA00009431"/>
    </source>
</evidence>
<protein>
    <recommendedName>
        <fullName evidence="4">Carboxypeptidase</fullName>
        <ecNumber evidence="4">3.4.16.-</ecNumber>
    </recommendedName>
</protein>
<keyword evidence="4 5" id="KW-0121">Carboxypeptidase</keyword>
<dbReference type="GO" id="GO:0006508">
    <property type="term" value="P:proteolysis"/>
    <property type="evidence" value="ECO:0007669"/>
    <property type="project" value="UniProtKB-KW"/>
</dbReference>
<evidence type="ECO:0000256" key="3">
    <source>
        <dbReference type="ARBA" id="ARBA00022525"/>
    </source>
</evidence>
<proteinExistence type="inferred from homology"/>
<dbReference type="EC" id="3.4.16.-" evidence="4"/>
<dbReference type="Pfam" id="PF00450">
    <property type="entry name" value="Peptidase_S10"/>
    <property type="match status" value="2"/>
</dbReference>
<evidence type="ECO:0000313" key="5">
    <source>
        <dbReference type="EMBL" id="KAL0340052.1"/>
    </source>
</evidence>
<feature type="non-terminal residue" evidence="5">
    <location>
        <position position="1"/>
    </location>
</feature>
<dbReference type="PROSITE" id="PS00131">
    <property type="entry name" value="CARBOXYPEPT_SER_SER"/>
    <property type="match status" value="1"/>
</dbReference>
<gene>
    <name evidence="5" type="ORF">Sradi_4522000</name>
</gene>
<organism evidence="5">
    <name type="scientific">Sesamum radiatum</name>
    <name type="common">Black benniseed</name>
    <dbReference type="NCBI Taxonomy" id="300843"/>
    <lineage>
        <taxon>Eukaryota</taxon>
        <taxon>Viridiplantae</taxon>
        <taxon>Streptophyta</taxon>
        <taxon>Embryophyta</taxon>
        <taxon>Tracheophyta</taxon>
        <taxon>Spermatophyta</taxon>
        <taxon>Magnoliopsida</taxon>
        <taxon>eudicotyledons</taxon>
        <taxon>Gunneridae</taxon>
        <taxon>Pentapetalae</taxon>
        <taxon>asterids</taxon>
        <taxon>lamiids</taxon>
        <taxon>Lamiales</taxon>
        <taxon>Pedaliaceae</taxon>
        <taxon>Sesamum</taxon>
    </lineage>
</organism>
<sequence>CSSLHRQHSRHLTPHCYNGVAVSQTTAISASYSLLLQHSFATAFGRNSARYIGVGENEEAQLFYFFFESESNPEEDPFLLWITGGPGCAGLSTMLLEMGTFVIDYANCKGGPTILKLNEYAWTKAANILFIDEPAGTGYSYAKSLEGSLTSDTLSARQTYDFLRKWLVDHPKYLENPLYLFGESYAGIILPLIVNEVYNGIEAGDKPMLNMKYAQGDYELTYATVKGGGHTNPEYRPKESFVMFDRWIRQSAL</sequence>
<dbReference type="InterPro" id="IPR001563">
    <property type="entry name" value="Peptidase_S10"/>
</dbReference>
<dbReference type="InterPro" id="IPR029058">
    <property type="entry name" value="AB_hydrolase_fold"/>
</dbReference>
<keyword evidence="4" id="KW-0378">Hydrolase</keyword>
<name>A0AAW2N7W7_SESRA</name>
<dbReference type="GO" id="GO:0019748">
    <property type="term" value="P:secondary metabolic process"/>
    <property type="evidence" value="ECO:0007669"/>
    <property type="project" value="TreeGrafter"/>
</dbReference>
<comment type="caution">
    <text evidence="5">The sequence shown here is derived from an EMBL/GenBank/DDBJ whole genome shotgun (WGS) entry which is preliminary data.</text>
</comment>
<dbReference type="Gene3D" id="3.40.50.1820">
    <property type="entry name" value="alpha/beta hydrolase"/>
    <property type="match status" value="2"/>
</dbReference>
<dbReference type="EMBL" id="JACGWJ010000020">
    <property type="protein sequence ID" value="KAL0340052.1"/>
    <property type="molecule type" value="Genomic_DNA"/>
</dbReference>
<comment type="subcellular location">
    <subcellularLocation>
        <location evidence="1">Secreted</location>
    </subcellularLocation>
</comment>
<dbReference type="GO" id="GO:0016747">
    <property type="term" value="F:acyltransferase activity, transferring groups other than amino-acyl groups"/>
    <property type="evidence" value="ECO:0007669"/>
    <property type="project" value="TreeGrafter"/>
</dbReference>
<keyword evidence="4" id="KW-0645">Protease</keyword>
<dbReference type="AlphaFoldDB" id="A0AAW2N7W7"/>
<dbReference type="SUPFAM" id="SSF53474">
    <property type="entry name" value="alpha/beta-Hydrolases"/>
    <property type="match status" value="2"/>
</dbReference>
<dbReference type="PANTHER" id="PTHR11802:SF224">
    <property type="entry name" value="SERINE CARBOXYPEPTIDASE-LIKE 7 ISOFORM X1"/>
    <property type="match status" value="1"/>
</dbReference>
<comment type="similarity">
    <text evidence="2 4">Belongs to the peptidase S10 family.</text>
</comment>
<evidence type="ECO:0000256" key="1">
    <source>
        <dbReference type="ARBA" id="ARBA00004613"/>
    </source>
</evidence>
<dbReference type="PRINTS" id="PR00724">
    <property type="entry name" value="CRBOXYPTASEC"/>
</dbReference>
<keyword evidence="3" id="KW-0964">Secreted</keyword>
<accession>A0AAW2N7W7</accession>
<dbReference type="GO" id="GO:0004185">
    <property type="term" value="F:serine-type carboxypeptidase activity"/>
    <property type="evidence" value="ECO:0007669"/>
    <property type="project" value="UniProtKB-UniRule"/>
</dbReference>
<dbReference type="GO" id="GO:0005576">
    <property type="term" value="C:extracellular region"/>
    <property type="evidence" value="ECO:0007669"/>
    <property type="project" value="UniProtKB-SubCell"/>
</dbReference>
<reference evidence="5" key="2">
    <citation type="journal article" date="2024" name="Plant">
        <title>Genomic evolution and insights into agronomic trait innovations of Sesamum species.</title>
        <authorList>
            <person name="Miao H."/>
            <person name="Wang L."/>
            <person name="Qu L."/>
            <person name="Liu H."/>
            <person name="Sun Y."/>
            <person name="Le M."/>
            <person name="Wang Q."/>
            <person name="Wei S."/>
            <person name="Zheng Y."/>
            <person name="Lin W."/>
            <person name="Duan Y."/>
            <person name="Cao H."/>
            <person name="Xiong S."/>
            <person name="Wang X."/>
            <person name="Wei L."/>
            <person name="Li C."/>
            <person name="Ma Q."/>
            <person name="Ju M."/>
            <person name="Zhao R."/>
            <person name="Li G."/>
            <person name="Mu C."/>
            <person name="Tian Q."/>
            <person name="Mei H."/>
            <person name="Zhang T."/>
            <person name="Gao T."/>
            <person name="Zhang H."/>
        </authorList>
    </citation>
    <scope>NUCLEOTIDE SEQUENCE</scope>
    <source>
        <strain evidence="5">G02</strain>
    </source>
</reference>
<dbReference type="InterPro" id="IPR018202">
    <property type="entry name" value="Ser_caboxypep_ser_AS"/>
</dbReference>
<evidence type="ECO:0000256" key="4">
    <source>
        <dbReference type="RuleBase" id="RU361156"/>
    </source>
</evidence>
<reference evidence="5" key="1">
    <citation type="submission" date="2020-06" db="EMBL/GenBank/DDBJ databases">
        <authorList>
            <person name="Li T."/>
            <person name="Hu X."/>
            <person name="Zhang T."/>
            <person name="Song X."/>
            <person name="Zhang H."/>
            <person name="Dai N."/>
            <person name="Sheng W."/>
            <person name="Hou X."/>
            <person name="Wei L."/>
        </authorList>
    </citation>
    <scope>NUCLEOTIDE SEQUENCE</scope>
    <source>
        <strain evidence="5">G02</strain>
        <tissue evidence="5">Leaf</tissue>
    </source>
</reference>
<dbReference type="PANTHER" id="PTHR11802">
    <property type="entry name" value="SERINE PROTEASE FAMILY S10 SERINE CARBOXYPEPTIDASE"/>
    <property type="match status" value="1"/>
</dbReference>